<keyword evidence="2" id="KW-0812">Transmembrane</keyword>
<dbReference type="EMBL" id="LGRX02025559">
    <property type="protein sequence ID" value="KAK3252200.1"/>
    <property type="molecule type" value="Genomic_DNA"/>
</dbReference>
<proteinExistence type="predicted"/>
<feature type="region of interest" description="Disordered" evidence="1">
    <location>
        <begin position="212"/>
        <end position="244"/>
    </location>
</feature>
<keyword evidence="4" id="KW-1185">Reference proteome</keyword>
<sequence>MEKSSTASLSNEEIAYLGVGREPKDLKTSVNVLEKACRSCMRGVLPQTKDSEVVHKGVKEMLSRARKGVMVGVFAPDTLGIRSAFSAAVMNVITSKCSSKTRGGDAELKVLLPDDCTVEPVDSFEECIPHSTVVIALCPHSSRGQAGSALADAVLSVGASCTFAVLVLDGVSNEAEQLKAASALCEVAGEFGVSMDNLMVLHAQDNLQVKEQVESSSALPEVPPSAGSGSALPEKRLLDGPQDPSGPAQVLTVLHKSVQDVARAEGGSTGWCSELVQAVLKHEEKALMALCSAVHKPLTVVHFWEKLKLESQSTSARQAVLWLLTQAIEGIPSVSLMGASELADSHQRRHGTQLSGARLHQLVNNNATATFTSGLITGFGGFITFPVMLPTALGVAALVRFRLCLAIVRRELCCTFTLSHNTSTTPPATPVAFSTTRETAF</sequence>
<evidence type="ECO:0000256" key="1">
    <source>
        <dbReference type="SAM" id="MobiDB-lite"/>
    </source>
</evidence>
<keyword evidence="2" id="KW-0472">Membrane</keyword>
<feature type="transmembrane region" description="Helical" evidence="2">
    <location>
        <begin position="375"/>
        <end position="399"/>
    </location>
</feature>
<evidence type="ECO:0000313" key="4">
    <source>
        <dbReference type="Proteomes" id="UP001190700"/>
    </source>
</evidence>
<dbReference type="AlphaFoldDB" id="A0AAE0CDP5"/>
<organism evidence="3 4">
    <name type="scientific">Cymbomonas tetramitiformis</name>
    <dbReference type="NCBI Taxonomy" id="36881"/>
    <lineage>
        <taxon>Eukaryota</taxon>
        <taxon>Viridiplantae</taxon>
        <taxon>Chlorophyta</taxon>
        <taxon>Pyramimonadophyceae</taxon>
        <taxon>Pyramimonadales</taxon>
        <taxon>Pyramimonadaceae</taxon>
        <taxon>Cymbomonas</taxon>
    </lineage>
</organism>
<comment type="caution">
    <text evidence="3">The sequence shown here is derived from an EMBL/GenBank/DDBJ whole genome shotgun (WGS) entry which is preliminary data.</text>
</comment>
<name>A0AAE0CDP5_9CHLO</name>
<dbReference type="Proteomes" id="UP001190700">
    <property type="component" value="Unassembled WGS sequence"/>
</dbReference>
<evidence type="ECO:0000313" key="3">
    <source>
        <dbReference type="EMBL" id="KAK3252200.1"/>
    </source>
</evidence>
<keyword evidence="2" id="KW-1133">Transmembrane helix</keyword>
<gene>
    <name evidence="3" type="ORF">CYMTET_38484</name>
</gene>
<protein>
    <submittedName>
        <fullName evidence="3">Uncharacterized protein</fullName>
    </submittedName>
</protein>
<accession>A0AAE0CDP5</accession>
<evidence type="ECO:0000256" key="2">
    <source>
        <dbReference type="SAM" id="Phobius"/>
    </source>
</evidence>
<reference evidence="3 4" key="1">
    <citation type="journal article" date="2015" name="Genome Biol. Evol.">
        <title>Comparative Genomics of a Bacterivorous Green Alga Reveals Evolutionary Causalities and Consequences of Phago-Mixotrophic Mode of Nutrition.</title>
        <authorList>
            <person name="Burns J.A."/>
            <person name="Paasch A."/>
            <person name="Narechania A."/>
            <person name="Kim E."/>
        </authorList>
    </citation>
    <scope>NUCLEOTIDE SEQUENCE [LARGE SCALE GENOMIC DNA]</scope>
    <source>
        <strain evidence="3 4">PLY_AMNH</strain>
    </source>
</reference>